<comment type="function">
    <text evidence="8">Plays an important role in the control of DNA replication and the maintenance of replication fork stability.</text>
</comment>
<accession>A0ABR1F6D1</accession>
<comment type="similarity">
    <text evidence="2 8">Belongs to the CSM3 family.</text>
</comment>
<feature type="compositionally biased region" description="Basic and acidic residues" evidence="9">
    <location>
        <begin position="278"/>
        <end position="297"/>
    </location>
</feature>
<dbReference type="Pfam" id="PF07962">
    <property type="entry name" value="Swi3"/>
    <property type="match status" value="1"/>
</dbReference>
<protein>
    <recommendedName>
        <fullName evidence="8">Chromosome segregation in meiosis protein</fullName>
    </recommendedName>
</protein>
<dbReference type="InterPro" id="IPR012923">
    <property type="entry name" value="Csm3"/>
</dbReference>
<name>A0ABR1F6D1_9ASCO</name>
<evidence type="ECO:0000256" key="7">
    <source>
        <dbReference type="ARBA" id="ARBA00023306"/>
    </source>
</evidence>
<dbReference type="GeneID" id="90036599"/>
<comment type="subcellular location">
    <subcellularLocation>
        <location evidence="1 8">Nucleus</location>
    </subcellularLocation>
</comment>
<evidence type="ECO:0000256" key="3">
    <source>
        <dbReference type="ARBA" id="ARBA00011217"/>
    </source>
</evidence>
<keyword evidence="5" id="KW-0236">DNA replication inhibitor</keyword>
<dbReference type="RefSeq" id="XP_064768428.1">
    <property type="nucleotide sequence ID" value="XM_064911087.1"/>
</dbReference>
<comment type="caution">
    <text evidence="11">The sequence shown here is derived from an EMBL/GenBank/DDBJ whole genome shotgun (WGS) entry which is preliminary data.</text>
</comment>
<evidence type="ECO:0000313" key="12">
    <source>
        <dbReference type="Proteomes" id="UP001498771"/>
    </source>
</evidence>
<evidence type="ECO:0000256" key="5">
    <source>
        <dbReference type="ARBA" id="ARBA00022880"/>
    </source>
</evidence>
<feature type="compositionally biased region" description="Acidic residues" evidence="9">
    <location>
        <begin position="351"/>
        <end position="360"/>
    </location>
</feature>
<dbReference type="EMBL" id="JBBJBU010000005">
    <property type="protein sequence ID" value="KAK7205395.1"/>
    <property type="molecule type" value="Genomic_DNA"/>
</dbReference>
<feature type="domain" description="Chromosome segregation in meiosis protein 3" evidence="10">
    <location>
        <begin position="110"/>
        <end position="190"/>
    </location>
</feature>
<proteinExistence type="inferred from homology"/>
<evidence type="ECO:0000313" key="11">
    <source>
        <dbReference type="EMBL" id="KAK7205395.1"/>
    </source>
</evidence>
<keyword evidence="6 8" id="KW-0539">Nucleus</keyword>
<feature type="compositionally biased region" description="Acidic residues" evidence="9">
    <location>
        <begin position="320"/>
        <end position="330"/>
    </location>
</feature>
<dbReference type="PANTHER" id="PTHR13220">
    <property type="entry name" value="TIMELESS INTERACTING-RELATED"/>
    <property type="match status" value="1"/>
</dbReference>
<keyword evidence="4 8" id="KW-0227">DNA damage</keyword>
<organism evidence="11 12">
    <name type="scientific">Myxozyma melibiosi</name>
    <dbReference type="NCBI Taxonomy" id="54550"/>
    <lineage>
        <taxon>Eukaryota</taxon>
        <taxon>Fungi</taxon>
        <taxon>Dikarya</taxon>
        <taxon>Ascomycota</taxon>
        <taxon>Saccharomycotina</taxon>
        <taxon>Lipomycetes</taxon>
        <taxon>Lipomycetales</taxon>
        <taxon>Lipomycetaceae</taxon>
        <taxon>Myxozyma</taxon>
    </lineage>
</organism>
<keyword evidence="7 8" id="KW-0131">Cell cycle</keyword>
<evidence type="ECO:0000256" key="2">
    <source>
        <dbReference type="ARBA" id="ARBA00006075"/>
    </source>
</evidence>
<reference evidence="11 12" key="1">
    <citation type="submission" date="2024-03" db="EMBL/GenBank/DDBJ databases">
        <title>Genome-scale model development and genomic sequencing of the oleaginous clade Lipomyces.</title>
        <authorList>
            <consortium name="Lawrence Berkeley National Laboratory"/>
            <person name="Czajka J.J."/>
            <person name="Han Y."/>
            <person name="Kim J."/>
            <person name="Mondo S.J."/>
            <person name="Hofstad B.A."/>
            <person name="Robles A."/>
            <person name="Haridas S."/>
            <person name="Riley R."/>
            <person name="LaButti K."/>
            <person name="Pangilinan J."/>
            <person name="Andreopoulos W."/>
            <person name="Lipzen A."/>
            <person name="Yan J."/>
            <person name="Wang M."/>
            <person name="Ng V."/>
            <person name="Grigoriev I.V."/>
            <person name="Spatafora J.W."/>
            <person name="Magnuson J.K."/>
            <person name="Baker S.E."/>
            <person name="Pomraning K.R."/>
        </authorList>
    </citation>
    <scope>NUCLEOTIDE SEQUENCE [LARGE SCALE GENOMIC DNA]</scope>
    <source>
        <strain evidence="11 12">Phaff 52-87</strain>
    </source>
</reference>
<evidence type="ECO:0000256" key="1">
    <source>
        <dbReference type="ARBA" id="ARBA00004123"/>
    </source>
</evidence>
<evidence type="ECO:0000256" key="9">
    <source>
        <dbReference type="SAM" id="MobiDB-lite"/>
    </source>
</evidence>
<gene>
    <name evidence="11" type="ORF">BZA70DRAFT_267242</name>
</gene>
<feature type="compositionally biased region" description="Acidic residues" evidence="9">
    <location>
        <begin position="376"/>
        <end position="386"/>
    </location>
</feature>
<evidence type="ECO:0000259" key="10">
    <source>
        <dbReference type="Pfam" id="PF07962"/>
    </source>
</evidence>
<dbReference type="PANTHER" id="PTHR13220:SF11">
    <property type="entry name" value="TIMELESS-INTERACTING PROTEIN"/>
    <property type="match status" value="1"/>
</dbReference>
<sequence>MDDLFAPEYDDQFEEIEAERRARALANHRSPSVEKDDYNRPLAAAASSRAREYDDDEGFTAVRFASEGAAGGSGAVGGSSAAGGGPEEVVADLGIDQEVQVKQARRPQAKLDANRLLSAEGLLEIRRRAPRIKLKGKGHEYGDLGRIIECYRVWAHQLFPKAKFEDFLVLTEKVGRENQVKAARNAWMDEWKPSVPEPAEEQSDDLSEDSEAELNGPQRYDDGSGFVVDEQAVDDEDGFAAGVRGSGKRKRTNTQGSQNMFLSGGESEDEDFGAISKRINDNTRERAEEDGAVEGHAEAVAPAEAETAEEAQDQPVFVLEEGDKEDDEEQLAGAASQEESEGQIQMPFTLEPEDDSEMPDDSTQPAQPAQITEDPGYGDDDDDLYD</sequence>
<feature type="region of interest" description="Disordered" evidence="9">
    <location>
        <begin position="189"/>
        <end position="386"/>
    </location>
</feature>
<dbReference type="Proteomes" id="UP001498771">
    <property type="component" value="Unassembled WGS sequence"/>
</dbReference>
<evidence type="ECO:0000256" key="8">
    <source>
        <dbReference type="RuleBase" id="RU366049"/>
    </source>
</evidence>
<keyword evidence="12" id="KW-1185">Reference proteome</keyword>
<evidence type="ECO:0000256" key="4">
    <source>
        <dbReference type="ARBA" id="ARBA00022763"/>
    </source>
</evidence>
<evidence type="ECO:0000256" key="6">
    <source>
        <dbReference type="ARBA" id="ARBA00023242"/>
    </source>
</evidence>
<comment type="subunit">
    <text evidence="3">Component of the fork protection complex (FPC) consisting of TOF1 and CSM3.</text>
</comment>
<dbReference type="InterPro" id="IPR040038">
    <property type="entry name" value="TIPIN/Csm3/Swi3"/>
</dbReference>
<feature type="compositionally biased region" description="Acidic residues" evidence="9">
    <location>
        <begin position="198"/>
        <end position="212"/>
    </location>
</feature>